<sequence length="109" mass="12180">MTVEEAKEILIAEKLALHTELRNALLASDAKTSDLAKPITEKHRSDNAEAIIQAKLLQFEIASVEKEVEEAKVSVDTVEAYEHMEPGSQQRLEARIRAQEAKKISKPTE</sequence>
<evidence type="ECO:0000313" key="2">
    <source>
        <dbReference type="Proteomes" id="UP000478417"/>
    </source>
</evidence>
<comment type="caution">
    <text evidence="1">The sequence shown here is derived from an EMBL/GenBank/DDBJ whole genome shotgun (WGS) entry which is preliminary data.</text>
</comment>
<gene>
    <name evidence="1" type="ORF">G0Q06_13025</name>
</gene>
<dbReference type="RefSeq" id="WP_238710833.1">
    <property type="nucleotide sequence ID" value="NZ_JAAGNX010000003.1"/>
</dbReference>
<dbReference type="EMBL" id="JAAGNX010000003">
    <property type="protein sequence ID" value="NDV63381.1"/>
    <property type="molecule type" value="Genomic_DNA"/>
</dbReference>
<dbReference type="AlphaFoldDB" id="A0A6B2M2Y9"/>
<reference evidence="1 2" key="1">
    <citation type="submission" date="2020-02" db="EMBL/GenBank/DDBJ databases">
        <title>Albibacoteraceae fam. nov., the first described family within the subdivision 4 Verrucomicrobia.</title>
        <authorList>
            <person name="Xi F."/>
        </authorList>
    </citation>
    <scope>NUCLEOTIDE SEQUENCE [LARGE SCALE GENOMIC DNA]</scope>
    <source>
        <strain evidence="1 2">CK1056</strain>
    </source>
</reference>
<proteinExistence type="predicted"/>
<keyword evidence="2" id="KW-1185">Reference proteome</keyword>
<dbReference type="Proteomes" id="UP000478417">
    <property type="component" value="Unassembled WGS sequence"/>
</dbReference>
<evidence type="ECO:0000313" key="1">
    <source>
        <dbReference type="EMBL" id="NDV63381.1"/>
    </source>
</evidence>
<organism evidence="1 2">
    <name type="scientific">Oceanipulchritudo coccoides</name>
    <dbReference type="NCBI Taxonomy" id="2706888"/>
    <lineage>
        <taxon>Bacteria</taxon>
        <taxon>Pseudomonadati</taxon>
        <taxon>Verrucomicrobiota</taxon>
        <taxon>Opitutia</taxon>
        <taxon>Puniceicoccales</taxon>
        <taxon>Oceanipulchritudinaceae</taxon>
        <taxon>Oceanipulchritudo</taxon>
    </lineage>
</organism>
<name>A0A6B2M2Y9_9BACT</name>
<protein>
    <submittedName>
        <fullName evidence="1">Uncharacterized protein</fullName>
    </submittedName>
</protein>
<accession>A0A6B2M2Y9</accession>